<dbReference type="Pfam" id="PF07976">
    <property type="entry name" value="Phe_hydrox_dim"/>
    <property type="match status" value="1"/>
</dbReference>
<dbReference type="PANTHER" id="PTHR43004">
    <property type="entry name" value="TRK SYSTEM POTASSIUM UPTAKE PROTEIN"/>
    <property type="match status" value="1"/>
</dbReference>
<keyword evidence="3" id="KW-0285">Flavoprotein</keyword>
<dbReference type="STRING" id="386301.SAMN05216282_11825"/>
<proteinExistence type="inferred from homology"/>
<dbReference type="EMBL" id="FNFU01000018">
    <property type="protein sequence ID" value="SDK91999.1"/>
    <property type="molecule type" value="Genomic_DNA"/>
</dbReference>
<dbReference type="InterPro" id="IPR036249">
    <property type="entry name" value="Thioredoxin-like_sf"/>
</dbReference>
<evidence type="ECO:0000256" key="3">
    <source>
        <dbReference type="ARBA" id="ARBA00022630"/>
    </source>
</evidence>
<dbReference type="GO" id="GO:0016709">
    <property type="term" value="F:oxidoreductase activity, acting on paired donors, with incorporation or reduction of molecular oxygen, NAD(P)H as one donor, and incorporation of one atom of oxygen"/>
    <property type="evidence" value="ECO:0007669"/>
    <property type="project" value="UniProtKB-ARBA"/>
</dbReference>
<dbReference type="InterPro" id="IPR036188">
    <property type="entry name" value="FAD/NAD-bd_sf"/>
</dbReference>
<keyword evidence="8" id="KW-0503">Monooxygenase</keyword>
<evidence type="ECO:0000256" key="1">
    <source>
        <dbReference type="ARBA" id="ARBA00001974"/>
    </source>
</evidence>
<evidence type="ECO:0000313" key="9">
    <source>
        <dbReference type="Proteomes" id="UP000198701"/>
    </source>
</evidence>
<sequence>MQFHHHGYVSTDPRIQDAAGVGLDRPDELPENVDVLIVGTGPAGMITAAQLSQFPGITTRIVERRGARLPIGQADGIQARSVETFQAFGFAERIIAEAYRITEMAFWKPDPSDRSRIIRTARAVDDPTGISEFPHLIVNQARVLDYFAEVMANSPTRMKPDFGLEFRGLSNSNEGEYPVTVTLAHTTGERAGQERTVHAKYVVGADGARSGVRDSIGCTLAGDQAKHAWGVMDVLAVTDFPDIRTKCAIQSGSGGSILLIPREGGYLFRMYVDLGDVADDDNGAVRKTTIDEIIGKANAILHPYTLDVKNVAWHSVYEVAHRLTDRFDDVLPHEIGTRTPRVFITGDACHTHSAKAGQGMNVSMQDGFNLGWKLGHVLDGRSPETLLGTYSAERQVIARNLIDFDKEWSSLMAKKPEELDVPLEEFYTKTAEFPAGFMTQYPASMLIGESTHQELATGFPVGKRFKSAPVVRVADANPVQLGHHHRADGRWRVYAFADAAASGEPSALADWAHWMQTSPDSPLLVHTPAGSDIDSVFDVKVVYQQAHAGVDIGRVPGAFLPKTGPFALIDYEKVYAADPEHDIFELRGINRGGAVVVVRPDQYVANVLPLTATAALAAFFRQMLLAR</sequence>
<evidence type="ECO:0000256" key="2">
    <source>
        <dbReference type="ARBA" id="ARBA00007801"/>
    </source>
</evidence>
<protein>
    <submittedName>
        <fullName evidence="8">Phenol 2-monooxygenase</fullName>
    </submittedName>
</protein>
<dbReference type="InterPro" id="IPR050641">
    <property type="entry name" value="RIFMO-like"/>
</dbReference>
<keyword evidence="4" id="KW-0274">FAD</keyword>
<evidence type="ECO:0000259" key="6">
    <source>
        <dbReference type="Pfam" id="PF01494"/>
    </source>
</evidence>
<dbReference type="Gene3D" id="3.30.9.10">
    <property type="entry name" value="D-Amino Acid Oxidase, subunit A, domain 2"/>
    <property type="match status" value="1"/>
</dbReference>
<evidence type="ECO:0000256" key="4">
    <source>
        <dbReference type="ARBA" id="ARBA00022827"/>
    </source>
</evidence>
<dbReference type="AlphaFoldDB" id="A0A1G9FUB8"/>
<dbReference type="InterPro" id="IPR038220">
    <property type="entry name" value="PHOX_C_sf"/>
</dbReference>
<dbReference type="Gene3D" id="3.50.50.60">
    <property type="entry name" value="FAD/NAD(P)-binding domain"/>
    <property type="match status" value="1"/>
</dbReference>
<dbReference type="OrthoDB" id="4246007at2"/>
<name>A0A1G9FUB8_9MICO</name>
<dbReference type="InterPro" id="IPR012941">
    <property type="entry name" value="Phe_hydrox_C_dim_dom"/>
</dbReference>
<dbReference type="PRINTS" id="PR00420">
    <property type="entry name" value="RNGMNOXGNASE"/>
</dbReference>
<dbReference type="Gene3D" id="3.40.30.20">
    <property type="match status" value="1"/>
</dbReference>
<keyword evidence="5" id="KW-0560">Oxidoreductase</keyword>
<dbReference type="CDD" id="cd02979">
    <property type="entry name" value="PHOX_C"/>
    <property type="match status" value="1"/>
</dbReference>
<dbReference type="SUPFAM" id="SSF51905">
    <property type="entry name" value="FAD/NAD(P)-binding domain"/>
    <property type="match status" value="1"/>
</dbReference>
<dbReference type="RefSeq" id="WP_092324468.1">
    <property type="nucleotide sequence ID" value="NZ_FNFU01000018.1"/>
</dbReference>
<evidence type="ECO:0000256" key="5">
    <source>
        <dbReference type="ARBA" id="ARBA00023002"/>
    </source>
</evidence>
<dbReference type="InterPro" id="IPR002938">
    <property type="entry name" value="FAD-bd"/>
</dbReference>
<gene>
    <name evidence="8" type="ORF">SAMN05216282_11825</name>
</gene>
<comment type="cofactor">
    <cofactor evidence="1">
        <name>FAD</name>
        <dbReference type="ChEBI" id="CHEBI:57692"/>
    </cofactor>
</comment>
<feature type="domain" description="FAD-binding" evidence="6">
    <location>
        <begin position="33"/>
        <end position="404"/>
    </location>
</feature>
<keyword evidence="9" id="KW-1185">Reference proteome</keyword>
<dbReference type="GO" id="GO:0071949">
    <property type="term" value="F:FAD binding"/>
    <property type="evidence" value="ECO:0007669"/>
    <property type="project" value="InterPro"/>
</dbReference>
<dbReference type="Proteomes" id="UP000198701">
    <property type="component" value="Unassembled WGS sequence"/>
</dbReference>
<evidence type="ECO:0000259" key="7">
    <source>
        <dbReference type="Pfam" id="PF07976"/>
    </source>
</evidence>
<dbReference type="Pfam" id="PF01494">
    <property type="entry name" value="FAD_binding_3"/>
    <property type="match status" value="1"/>
</dbReference>
<organism evidence="8 9">
    <name type="scientific">Cryobacterium psychrotolerans</name>
    <dbReference type="NCBI Taxonomy" id="386301"/>
    <lineage>
        <taxon>Bacteria</taxon>
        <taxon>Bacillati</taxon>
        <taxon>Actinomycetota</taxon>
        <taxon>Actinomycetes</taxon>
        <taxon>Micrococcales</taxon>
        <taxon>Microbacteriaceae</taxon>
        <taxon>Cryobacterium</taxon>
    </lineage>
</organism>
<dbReference type="PANTHER" id="PTHR43004:SF19">
    <property type="entry name" value="BINDING MONOOXYGENASE, PUTATIVE (JCVI)-RELATED"/>
    <property type="match status" value="1"/>
</dbReference>
<comment type="similarity">
    <text evidence="2">Belongs to the PheA/TfdB FAD monooxygenase family.</text>
</comment>
<dbReference type="SUPFAM" id="SSF54373">
    <property type="entry name" value="FAD-linked reductases, C-terminal domain"/>
    <property type="match status" value="1"/>
</dbReference>
<feature type="domain" description="Phenol hydroxylase-like C-terminal dimerisation" evidence="7">
    <location>
        <begin position="439"/>
        <end position="625"/>
    </location>
</feature>
<dbReference type="NCBIfam" id="NF006144">
    <property type="entry name" value="PRK08294.1"/>
    <property type="match status" value="1"/>
</dbReference>
<reference evidence="8 9" key="1">
    <citation type="submission" date="2016-10" db="EMBL/GenBank/DDBJ databases">
        <authorList>
            <person name="de Groot N.N."/>
        </authorList>
    </citation>
    <scope>NUCLEOTIDE SEQUENCE [LARGE SCALE GENOMIC DNA]</scope>
    <source>
        <strain evidence="8 9">CGMCC 1.5382</strain>
    </source>
</reference>
<dbReference type="SUPFAM" id="SSF52833">
    <property type="entry name" value="Thioredoxin-like"/>
    <property type="match status" value="1"/>
</dbReference>
<accession>A0A1G9FUB8</accession>
<evidence type="ECO:0000313" key="8">
    <source>
        <dbReference type="EMBL" id="SDK91999.1"/>
    </source>
</evidence>